<keyword evidence="3" id="KW-0238">DNA-binding</keyword>
<evidence type="ECO:0000256" key="1">
    <source>
        <dbReference type="ARBA" id="ARBA00022491"/>
    </source>
</evidence>
<dbReference type="Gene3D" id="1.10.1660.10">
    <property type="match status" value="1"/>
</dbReference>
<dbReference type="InterPro" id="IPR009061">
    <property type="entry name" value="DNA-bd_dom_put_sf"/>
</dbReference>
<dbReference type="SMART" id="SM00422">
    <property type="entry name" value="HTH_MERR"/>
    <property type="match status" value="1"/>
</dbReference>
<comment type="caution">
    <text evidence="6">The sequence shown here is derived from an EMBL/GenBank/DDBJ whole genome shotgun (WGS) entry which is preliminary data.</text>
</comment>
<dbReference type="Proteomes" id="UP000250870">
    <property type="component" value="Unassembled WGS sequence"/>
</dbReference>
<dbReference type="EMBL" id="NSCI01000031">
    <property type="protein sequence ID" value="RAW86100.1"/>
    <property type="molecule type" value="Genomic_DNA"/>
</dbReference>
<keyword evidence="2" id="KW-0805">Transcription regulation</keyword>
<sequence>MIGLVTRLYMRIKEFSRKTGVSERMIRYYEKRGLLEPNRTLSGYQNFNSQDLIIVRIIQSLQQVGLTLDVIRILIPWIMNDPVQLSPYPLIISTLKQHREKIKENLKKNHQALLLLDKYLSALAPICQNYYYP</sequence>
<dbReference type="PANTHER" id="PTHR30204">
    <property type="entry name" value="REDOX-CYCLING DRUG-SENSING TRANSCRIPTIONAL ACTIVATOR SOXR"/>
    <property type="match status" value="1"/>
</dbReference>
<feature type="domain" description="HTH merR-type" evidence="5">
    <location>
        <begin position="9"/>
        <end position="77"/>
    </location>
</feature>
<dbReference type="Pfam" id="PF13411">
    <property type="entry name" value="MerR_1"/>
    <property type="match status" value="1"/>
</dbReference>
<name>A0A329VCB9_9GAMM</name>
<dbReference type="PROSITE" id="PS50937">
    <property type="entry name" value="HTH_MERR_2"/>
    <property type="match status" value="1"/>
</dbReference>
<evidence type="ECO:0000256" key="4">
    <source>
        <dbReference type="ARBA" id="ARBA00023163"/>
    </source>
</evidence>
<evidence type="ECO:0000256" key="3">
    <source>
        <dbReference type="ARBA" id="ARBA00023125"/>
    </source>
</evidence>
<dbReference type="InterPro" id="IPR000551">
    <property type="entry name" value="MerR-type_HTH_dom"/>
</dbReference>
<gene>
    <name evidence="6" type="ORF">CKY01_18285</name>
</gene>
<dbReference type="GO" id="GO:0003700">
    <property type="term" value="F:DNA-binding transcription factor activity"/>
    <property type="evidence" value="ECO:0007669"/>
    <property type="project" value="InterPro"/>
</dbReference>
<dbReference type="PANTHER" id="PTHR30204:SF69">
    <property type="entry name" value="MERR-FAMILY TRANSCRIPTIONAL REGULATOR"/>
    <property type="match status" value="1"/>
</dbReference>
<dbReference type="GO" id="GO:0003677">
    <property type="term" value="F:DNA binding"/>
    <property type="evidence" value="ECO:0007669"/>
    <property type="project" value="UniProtKB-KW"/>
</dbReference>
<dbReference type="InterPro" id="IPR047057">
    <property type="entry name" value="MerR_fam"/>
</dbReference>
<reference evidence="6 7" key="1">
    <citation type="journal article" date="2018" name="Int. J. Syst. Evol. Microbiol.">
        <title>Whole-genome-based revisit of Photorhabdus phylogeny: proposal for the elevation of most Photorhabdus subspecies to the species level and description of one novel species Photorhabdus bodei sp. nov., and one novel subspecies Photorhabdus laumondii subsp. clarkei subsp. nov.</title>
        <authorList>
            <person name="Machado R.A.R."/>
            <person name="Wuthrich D."/>
            <person name="Kuhnert P."/>
            <person name="Arce C.C.M."/>
            <person name="Thonen L."/>
            <person name="Ruiz C."/>
            <person name="Zhang X."/>
            <person name="Robert C.A.M."/>
            <person name="Karimi J."/>
            <person name="Kamali S."/>
            <person name="Ma J."/>
            <person name="Bruggmann R."/>
            <person name="Erb M."/>
        </authorList>
    </citation>
    <scope>NUCLEOTIDE SEQUENCE [LARGE SCALE GENOMIC DNA]</scope>
    <source>
        <strain evidence="6 7">BOJ-47</strain>
    </source>
</reference>
<evidence type="ECO:0000313" key="7">
    <source>
        <dbReference type="Proteomes" id="UP000250870"/>
    </source>
</evidence>
<keyword evidence="4" id="KW-0804">Transcription</keyword>
<evidence type="ECO:0000256" key="2">
    <source>
        <dbReference type="ARBA" id="ARBA00023015"/>
    </source>
</evidence>
<accession>A0A329VCB9</accession>
<evidence type="ECO:0000313" key="6">
    <source>
        <dbReference type="EMBL" id="RAW86100.1"/>
    </source>
</evidence>
<protein>
    <submittedName>
        <fullName evidence="6">MerR family transcriptional regulator</fullName>
    </submittedName>
</protein>
<dbReference type="SUPFAM" id="SSF46955">
    <property type="entry name" value="Putative DNA-binding domain"/>
    <property type="match status" value="1"/>
</dbReference>
<proteinExistence type="predicted"/>
<organism evidence="6 7">
    <name type="scientific">Photorhabdus laumondii subsp. clarkei</name>
    <dbReference type="NCBI Taxonomy" id="2029685"/>
    <lineage>
        <taxon>Bacteria</taxon>
        <taxon>Pseudomonadati</taxon>
        <taxon>Pseudomonadota</taxon>
        <taxon>Gammaproteobacteria</taxon>
        <taxon>Enterobacterales</taxon>
        <taxon>Morganellaceae</taxon>
        <taxon>Photorhabdus</taxon>
    </lineage>
</organism>
<evidence type="ECO:0000259" key="5">
    <source>
        <dbReference type="PROSITE" id="PS50937"/>
    </source>
</evidence>
<keyword evidence="1" id="KW-0678">Repressor</keyword>
<dbReference type="AlphaFoldDB" id="A0A329VCB9"/>
<dbReference type="PRINTS" id="PR00040">
    <property type="entry name" value="HTHMERR"/>
</dbReference>